<sequence>MNYKRAIWMSILLYVSSFLLYALTRAVPYFEDQNSLKSYIFFWVCIIPLVLIFSKWFFKKLQPSTARGFQFGVIIVAVSLILDGLSALGAYIAKQPLDQFAALYTDWKLYATLVLIVAVASVAGGEFDGTGSKDT</sequence>
<keyword evidence="1" id="KW-0472">Membrane</keyword>
<comment type="caution">
    <text evidence="2">The sequence shown here is derived from an EMBL/GenBank/DDBJ whole genome shotgun (WGS) entry which is preliminary data.</text>
</comment>
<proteinExistence type="predicted"/>
<keyword evidence="1" id="KW-0812">Transmembrane</keyword>
<evidence type="ECO:0000313" key="3">
    <source>
        <dbReference type="Proteomes" id="UP000230154"/>
    </source>
</evidence>
<dbReference type="EMBL" id="PFCB01000021">
    <property type="protein sequence ID" value="PIR74424.1"/>
    <property type="molecule type" value="Genomic_DNA"/>
</dbReference>
<accession>A0A2H0TQL5</accession>
<feature type="transmembrane region" description="Helical" evidence="1">
    <location>
        <begin position="107"/>
        <end position="127"/>
    </location>
</feature>
<name>A0A2H0TQL5_9BACT</name>
<organism evidence="2 3">
    <name type="scientific">Candidatus Magasanikbacteria bacterium CG10_big_fil_rev_8_21_14_0_10_47_10</name>
    <dbReference type="NCBI Taxonomy" id="1974652"/>
    <lineage>
        <taxon>Bacteria</taxon>
        <taxon>Candidatus Magasanikiibacteriota</taxon>
    </lineage>
</organism>
<protein>
    <submittedName>
        <fullName evidence="2">Uncharacterized protein</fullName>
    </submittedName>
</protein>
<gene>
    <name evidence="2" type="ORF">COU35_02460</name>
</gene>
<reference evidence="3" key="1">
    <citation type="submission" date="2017-09" db="EMBL/GenBank/DDBJ databases">
        <title>Depth-based differentiation of microbial function through sediment-hosted aquifers and enrichment of novel symbionts in the deep terrestrial subsurface.</title>
        <authorList>
            <person name="Probst A.J."/>
            <person name="Ladd B."/>
            <person name="Jarett J.K."/>
            <person name="Geller-Mcgrath D.E."/>
            <person name="Sieber C.M.K."/>
            <person name="Emerson J.B."/>
            <person name="Anantharaman K."/>
            <person name="Thomas B.C."/>
            <person name="Malmstrom R."/>
            <person name="Stieglmeier M."/>
            <person name="Klingl A."/>
            <person name="Woyke T."/>
            <person name="Ryan C.M."/>
            <person name="Banfield J.F."/>
        </authorList>
    </citation>
    <scope>NUCLEOTIDE SEQUENCE [LARGE SCALE GENOMIC DNA]</scope>
</reference>
<evidence type="ECO:0000256" key="1">
    <source>
        <dbReference type="SAM" id="Phobius"/>
    </source>
</evidence>
<dbReference type="Proteomes" id="UP000230154">
    <property type="component" value="Unassembled WGS sequence"/>
</dbReference>
<evidence type="ECO:0000313" key="2">
    <source>
        <dbReference type="EMBL" id="PIR74424.1"/>
    </source>
</evidence>
<feature type="transmembrane region" description="Helical" evidence="1">
    <location>
        <begin position="69"/>
        <end position="92"/>
    </location>
</feature>
<keyword evidence="1" id="KW-1133">Transmembrane helix</keyword>
<feature type="transmembrane region" description="Helical" evidence="1">
    <location>
        <begin position="36"/>
        <end position="57"/>
    </location>
</feature>
<dbReference type="AlphaFoldDB" id="A0A2H0TQL5"/>